<protein>
    <submittedName>
        <fullName evidence="2">Uncharacterized protein</fullName>
    </submittedName>
</protein>
<dbReference type="InterPro" id="IPR055712">
    <property type="entry name" value="DUF7288"/>
</dbReference>
<sequence>MVNDAGQLYTMEGIAAAIIMILTAYIIVSTASIYTPGDTHITDMQLEQLGSDVLAMMDTPKKAGETSDLVKYVENIGNLDYNINGEKFKDMFLRYCNTTSEGTDDNLKMHAFVYYRKGDAILNKTLEDTDLSTGRDNAVRVTRFVYLPGGSSDDGSSGDQIVLVEVLLWRE</sequence>
<dbReference type="Pfam" id="PF23959">
    <property type="entry name" value="DUF7288"/>
    <property type="match status" value="1"/>
</dbReference>
<proteinExistence type="predicted"/>
<keyword evidence="1" id="KW-0812">Transmembrane</keyword>
<comment type="caution">
    <text evidence="2">The sequence shown here is derived from an EMBL/GenBank/DDBJ whole genome shotgun (WGS) entry which is preliminary data.</text>
</comment>
<reference evidence="2" key="1">
    <citation type="journal article" date="2015" name="Proc. Natl. Acad. Sci. U.S.A.">
        <title>Networks of energetic and metabolic interactions define dynamics in microbial communities.</title>
        <authorList>
            <person name="Embree M."/>
            <person name="Liu J.K."/>
            <person name="Al-Bassam M.M."/>
            <person name="Zengler K."/>
        </authorList>
    </citation>
    <scope>NUCLEOTIDE SEQUENCE</scope>
</reference>
<name>A0A0W8FIV6_9ZZZZ</name>
<keyword evidence="1" id="KW-0472">Membrane</keyword>
<evidence type="ECO:0000256" key="1">
    <source>
        <dbReference type="SAM" id="Phobius"/>
    </source>
</evidence>
<dbReference type="AlphaFoldDB" id="A0A0W8FIV6"/>
<dbReference type="EMBL" id="LNQE01001142">
    <property type="protein sequence ID" value="KUG20791.1"/>
    <property type="molecule type" value="Genomic_DNA"/>
</dbReference>
<feature type="transmembrane region" description="Helical" evidence="1">
    <location>
        <begin position="14"/>
        <end position="34"/>
    </location>
</feature>
<accession>A0A0W8FIV6</accession>
<keyword evidence="1" id="KW-1133">Transmembrane helix</keyword>
<evidence type="ECO:0000313" key="2">
    <source>
        <dbReference type="EMBL" id="KUG20791.1"/>
    </source>
</evidence>
<organism evidence="2">
    <name type="scientific">hydrocarbon metagenome</name>
    <dbReference type="NCBI Taxonomy" id="938273"/>
    <lineage>
        <taxon>unclassified sequences</taxon>
        <taxon>metagenomes</taxon>
        <taxon>ecological metagenomes</taxon>
    </lineage>
</organism>
<gene>
    <name evidence="2" type="ORF">ASZ90_009465</name>
</gene>